<dbReference type="STRING" id="1077348.A0A2G8RLK4"/>
<dbReference type="InterPro" id="IPR036388">
    <property type="entry name" value="WH-like_DNA-bd_sf"/>
</dbReference>
<feature type="region of interest" description="Disordered" evidence="2">
    <location>
        <begin position="431"/>
        <end position="519"/>
    </location>
</feature>
<feature type="compositionally biased region" description="Low complexity" evidence="2">
    <location>
        <begin position="218"/>
        <end position="266"/>
    </location>
</feature>
<name>A0A2G8RLK4_9APHY</name>
<sequence>MVDITDPPSVPPPASPTTQNDTTENTPSLSPPPGASPDRDVGPHEASNAKAKAPDSGSGPAADMKKTYLSLLPPDQIIEICLLFETYVPPSVKTAAWPTDLQAAINDLKKTASLDQSRSPSHPQHNGQTVTPQTNGASHPSSPNAPPTHQVHPPGYCAPSLPLLGHPIEEDPPMGSLRDPAEEAKEREEREKAKASASASTTTSHAPSPVPHTNGELSTAATAQTGTSQPGQSQHATLHPPAPYPYAHYGYAVPPQGGQQPAYPHAPYYPPPHAYTSHYPYPHYPHQPPTGYPPQPPGHSSPPPPSGQQPLFNSQPLVRPPVHPPAPPQPPPPSGEDLPSYEEMIVEALVDCGDAEGAAPKDLFTWMASRYPLQTNFRPSASQALQKAYKRGRLEKMSGGKYRLNANWEGGATSKRTTRRPQTLAQTTYAMHHPPQQSSPFTHAPLQQHNHNNNQPPKGQPSSHYPGYQYQYPYGHYPGYSQQSQPAAEKPSAPAAASAPTPAENTASAKAGEDKDEGDAWEAAQHILQAINFNNLAGEGASADRPDSSSGAVPSSSAVDDLHAALAALTNAAAAAAAAEAQAEAPRTTLTDDERASLQAQLALLAAQLTEIAEAAEEQEESPVLTVSAQPEHSHPAPNPQPTPAPAPTPTKTVELPPPPIAAFSGAHLVLDINAFPEVFEPSTPVNASAAQTDVDELAGESSEDDDDMEDVIVPLQGHNALWT</sequence>
<feature type="compositionally biased region" description="Basic and acidic residues" evidence="2">
    <location>
        <begin position="179"/>
        <end position="194"/>
    </location>
</feature>
<evidence type="ECO:0000256" key="1">
    <source>
        <dbReference type="ARBA" id="ARBA00020833"/>
    </source>
</evidence>
<dbReference type="Pfam" id="PF00538">
    <property type="entry name" value="Linker_histone"/>
    <property type="match status" value="1"/>
</dbReference>
<dbReference type="SUPFAM" id="SSF46785">
    <property type="entry name" value="Winged helix' DNA-binding domain"/>
    <property type="match status" value="1"/>
</dbReference>
<dbReference type="EMBL" id="AYKW01000069">
    <property type="protein sequence ID" value="PIL22393.1"/>
    <property type="molecule type" value="Genomic_DNA"/>
</dbReference>
<feature type="compositionally biased region" description="Low complexity" evidence="2">
    <location>
        <begin position="195"/>
        <end position="204"/>
    </location>
</feature>
<proteinExistence type="predicted"/>
<dbReference type="GO" id="GO:0006334">
    <property type="term" value="P:nucleosome assembly"/>
    <property type="evidence" value="ECO:0007669"/>
    <property type="project" value="InterPro"/>
</dbReference>
<keyword evidence="5" id="KW-1185">Reference proteome</keyword>
<gene>
    <name evidence="4" type="ORF">GSI_15081</name>
</gene>
<dbReference type="InterPro" id="IPR005818">
    <property type="entry name" value="Histone_H1/H5_H15"/>
</dbReference>
<protein>
    <recommendedName>
        <fullName evidence="1">Histone H1</fullName>
    </recommendedName>
</protein>
<dbReference type="InterPro" id="IPR036390">
    <property type="entry name" value="WH_DNA-bd_sf"/>
</dbReference>
<feature type="region of interest" description="Disordered" evidence="2">
    <location>
        <begin position="1"/>
        <end position="64"/>
    </location>
</feature>
<feature type="compositionally biased region" description="Polar residues" evidence="2">
    <location>
        <begin position="113"/>
        <end position="142"/>
    </location>
</feature>
<dbReference type="Proteomes" id="UP000230002">
    <property type="component" value="Unassembled WGS sequence"/>
</dbReference>
<feature type="compositionally biased region" description="Low complexity" evidence="2">
    <location>
        <begin position="443"/>
        <end position="509"/>
    </location>
</feature>
<accession>A0A2G8RLK4</accession>
<evidence type="ECO:0000256" key="2">
    <source>
        <dbReference type="SAM" id="MobiDB-lite"/>
    </source>
</evidence>
<feature type="compositionally biased region" description="Pro residues" evidence="2">
    <location>
        <begin position="637"/>
        <end position="649"/>
    </location>
</feature>
<feature type="region of interest" description="Disordered" evidence="2">
    <location>
        <begin position="685"/>
        <end position="710"/>
    </location>
</feature>
<evidence type="ECO:0000313" key="4">
    <source>
        <dbReference type="EMBL" id="PIL22393.1"/>
    </source>
</evidence>
<feature type="compositionally biased region" description="Acidic residues" evidence="2">
    <location>
        <begin position="694"/>
        <end position="710"/>
    </location>
</feature>
<dbReference type="Gene3D" id="1.10.10.10">
    <property type="entry name" value="Winged helix-like DNA-binding domain superfamily/Winged helix DNA-binding domain"/>
    <property type="match status" value="1"/>
</dbReference>
<feature type="compositionally biased region" description="Pro residues" evidence="2">
    <location>
        <begin position="318"/>
        <end position="334"/>
    </location>
</feature>
<reference evidence="4 5" key="1">
    <citation type="journal article" date="2015" name="Sci. Rep.">
        <title>Chromosome-level genome map provides insights into diverse defense mechanisms in the medicinal fungus Ganoderma sinense.</title>
        <authorList>
            <person name="Zhu Y."/>
            <person name="Xu J."/>
            <person name="Sun C."/>
            <person name="Zhou S."/>
            <person name="Xu H."/>
            <person name="Nelson D.R."/>
            <person name="Qian J."/>
            <person name="Song J."/>
            <person name="Luo H."/>
            <person name="Xiang L."/>
            <person name="Li Y."/>
            <person name="Xu Z."/>
            <person name="Ji A."/>
            <person name="Wang L."/>
            <person name="Lu S."/>
            <person name="Hayward A."/>
            <person name="Sun W."/>
            <person name="Li X."/>
            <person name="Schwartz D.C."/>
            <person name="Wang Y."/>
            <person name="Chen S."/>
        </authorList>
    </citation>
    <scope>NUCLEOTIDE SEQUENCE [LARGE SCALE GENOMIC DNA]</scope>
    <source>
        <strain evidence="4 5">ZZ0214-1</strain>
    </source>
</reference>
<dbReference type="PROSITE" id="PS51504">
    <property type="entry name" value="H15"/>
    <property type="match status" value="1"/>
</dbReference>
<comment type="caution">
    <text evidence="4">The sequence shown here is derived from an EMBL/GenBank/DDBJ whole genome shotgun (WGS) entry which is preliminary data.</text>
</comment>
<feature type="domain" description="H15" evidence="3">
    <location>
        <begin position="337"/>
        <end position="406"/>
    </location>
</feature>
<feature type="compositionally biased region" description="Polar residues" evidence="2">
    <location>
        <begin position="17"/>
        <end position="28"/>
    </location>
</feature>
<organism evidence="4 5">
    <name type="scientific">Ganoderma sinense ZZ0214-1</name>
    <dbReference type="NCBI Taxonomy" id="1077348"/>
    <lineage>
        <taxon>Eukaryota</taxon>
        <taxon>Fungi</taxon>
        <taxon>Dikarya</taxon>
        <taxon>Basidiomycota</taxon>
        <taxon>Agaricomycotina</taxon>
        <taxon>Agaricomycetes</taxon>
        <taxon>Polyporales</taxon>
        <taxon>Polyporaceae</taxon>
        <taxon>Ganoderma</taxon>
    </lineage>
</organism>
<dbReference type="GO" id="GO:0003677">
    <property type="term" value="F:DNA binding"/>
    <property type="evidence" value="ECO:0007669"/>
    <property type="project" value="InterPro"/>
</dbReference>
<dbReference type="OrthoDB" id="5863171at2759"/>
<evidence type="ECO:0000313" key="5">
    <source>
        <dbReference type="Proteomes" id="UP000230002"/>
    </source>
</evidence>
<dbReference type="GO" id="GO:0000786">
    <property type="term" value="C:nucleosome"/>
    <property type="evidence" value="ECO:0007669"/>
    <property type="project" value="InterPro"/>
</dbReference>
<feature type="region of interest" description="Disordered" evidence="2">
    <location>
        <begin position="615"/>
        <end position="656"/>
    </location>
</feature>
<feature type="compositionally biased region" description="Pro residues" evidence="2">
    <location>
        <begin position="282"/>
        <end position="307"/>
    </location>
</feature>
<feature type="region of interest" description="Disordered" evidence="2">
    <location>
        <begin position="108"/>
        <end position="341"/>
    </location>
</feature>
<dbReference type="AlphaFoldDB" id="A0A2G8RLK4"/>
<evidence type="ECO:0000259" key="3">
    <source>
        <dbReference type="PROSITE" id="PS51504"/>
    </source>
</evidence>
<feature type="compositionally biased region" description="Polar residues" evidence="2">
    <location>
        <begin position="431"/>
        <end position="441"/>
    </location>
</feature>